<dbReference type="AlphaFoldDB" id="A0A4V3WBC1"/>
<feature type="domain" description="Cytochrome c-552/4" evidence="2">
    <location>
        <begin position="261"/>
        <end position="348"/>
    </location>
</feature>
<keyword evidence="1" id="KW-0472">Membrane</keyword>
<sequence length="708" mass="76444">MPHGVSLTGPTAVNHASAPAGLAWRTRETTRQLLHALLVALAITLLTGLALWLGPPHGPLVQVLLSAHLVAGVLALILLAAFATVHLRDGREPPACVALPLLLLKNCRHDRTVRHRLIGHGLLWALALVLLSGLAIAAPAVLYLAGNPATLPYGAHVWLLDVHRWAAPFAVAGLLAHLRRTRGAPQRAAWRPFGLACMGCMALGTALWAALPPDRALGVVVARDMPFYSLPFGDHPFAPGEWKTADGGLVNWRGVPSARSCGECHRREFMEWSASMHAISDRDLIYDASVRENVAASRAGAQHGTEKGRWCESCHNPLGTLTGFVTPLPSVQETEALEEGVGCVVCHTATHPEPLAGNGALTSHINGVRRSVHPAMIMAAPSRHALDMQARRDAPHMGESGLCGACHTEIRMPVVAGQHPLHFQETYDEWRRSPFAAQGVQCQDCHMARDPASYIAALKRGERPRRTVSHRIPGNNYLLSDPDLPGGLTHTLRGGSPGGINRLFQRAEYHDELRETRRQVLGLLEAAAELSIHSASTGGGDLALTVEVRNTGAGHALPTGPLDQRHMWLEVEVLDGAGRTLHHSGAFDGTSGAIDPTAPMWVKHMLDDAGRIDLRHLLFDTDRLVYPRKPIAAGAAERIGYAVALPPDARAPYTVRARLWYRLAFEPILENIGRQGMGEIETVIPPVLMQTAERVLQPAPLARAEAAR</sequence>
<keyword evidence="1" id="KW-0812">Transmembrane</keyword>
<evidence type="ECO:0000259" key="2">
    <source>
        <dbReference type="Pfam" id="PF13435"/>
    </source>
</evidence>
<reference evidence="3 4" key="1">
    <citation type="submission" date="2019-04" db="EMBL/GenBank/DDBJ databases">
        <title>Azoarcus rhizosphaerae sp. nov. isolated from rhizosphere of Ficus religiosa.</title>
        <authorList>
            <person name="Lin S.-Y."/>
            <person name="Hameed A."/>
            <person name="Hsu Y.-H."/>
            <person name="Young C.-C."/>
        </authorList>
    </citation>
    <scope>NUCLEOTIDE SEQUENCE [LARGE SCALE GENOMIC DNA]</scope>
    <source>
        <strain evidence="3 4">CC-YHH848</strain>
    </source>
</reference>
<accession>A0A4V3WBC1</accession>
<feature type="transmembrane region" description="Helical" evidence="1">
    <location>
        <begin position="60"/>
        <end position="83"/>
    </location>
</feature>
<feature type="transmembrane region" description="Helical" evidence="1">
    <location>
        <begin position="33"/>
        <end position="54"/>
    </location>
</feature>
<dbReference type="Pfam" id="PF13435">
    <property type="entry name" value="Cytochrome_C554"/>
    <property type="match status" value="1"/>
</dbReference>
<name>A0A4V3WBC1_9RHOO</name>
<dbReference type="RefSeq" id="WP_136384230.1">
    <property type="nucleotide sequence ID" value="NZ_SSOD01000004.1"/>
</dbReference>
<dbReference type="OrthoDB" id="9814800at2"/>
<keyword evidence="4" id="KW-1185">Reference proteome</keyword>
<feature type="transmembrane region" description="Helical" evidence="1">
    <location>
        <begin position="190"/>
        <end position="211"/>
    </location>
</feature>
<keyword evidence="1" id="KW-1133">Transmembrane helix</keyword>
<dbReference type="InterPro" id="IPR036280">
    <property type="entry name" value="Multihaem_cyt_sf"/>
</dbReference>
<proteinExistence type="predicted"/>
<dbReference type="InterPro" id="IPR023155">
    <property type="entry name" value="Cyt_c-552/4"/>
</dbReference>
<gene>
    <name evidence="3" type="ORF">E6O51_06885</name>
</gene>
<comment type="caution">
    <text evidence="3">The sequence shown here is derived from an EMBL/GenBank/DDBJ whole genome shotgun (WGS) entry which is preliminary data.</text>
</comment>
<organism evidence="3 4">
    <name type="scientific">Pseudothauera rhizosphaerae</name>
    <dbReference type="NCBI Taxonomy" id="2565932"/>
    <lineage>
        <taxon>Bacteria</taxon>
        <taxon>Pseudomonadati</taxon>
        <taxon>Pseudomonadota</taxon>
        <taxon>Betaproteobacteria</taxon>
        <taxon>Rhodocyclales</taxon>
        <taxon>Zoogloeaceae</taxon>
        <taxon>Pseudothauera</taxon>
    </lineage>
</organism>
<dbReference type="SUPFAM" id="SSF48695">
    <property type="entry name" value="Multiheme cytochromes"/>
    <property type="match status" value="1"/>
</dbReference>
<feature type="transmembrane region" description="Helical" evidence="1">
    <location>
        <begin position="157"/>
        <end position="178"/>
    </location>
</feature>
<feature type="transmembrane region" description="Helical" evidence="1">
    <location>
        <begin position="121"/>
        <end position="145"/>
    </location>
</feature>
<evidence type="ECO:0000313" key="4">
    <source>
        <dbReference type="Proteomes" id="UP000307956"/>
    </source>
</evidence>
<evidence type="ECO:0000256" key="1">
    <source>
        <dbReference type="SAM" id="Phobius"/>
    </source>
</evidence>
<protein>
    <recommendedName>
        <fullName evidence="2">Cytochrome c-552/4 domain-containing protein</fullName>
    </recommendedName>
</protein>
<dbReference type="Proteomes" id="UP000307956">
    <property type="component" value="Unassembled WGS sequence"/>
</dbReference>
<dbReference type="Gene3D" id="1.10.1130.10">
    <property type="entry name" value="Flavocytochrome C3, Chain A"/>
    <property type="match status" value="1"/>
</dbReference>
<dbReference type="EMBL" id="SSOD01000004">
    <property type="protein sequence ID" value="THF62677.1"/>
    <property type="molecule type" value="Genomic_DNA"/>
</dbReference>
<evidence type="ECO:0000313" key="3">
    <source>
        <dbReference type="EMBL" id="THF62677.1"/>
    </source>
</evidence>